<dbReference type="InterPro" id="IPR036097">
    <property type="entry name" value="HisK_dim/P_sf"/>
</dbReference>
<evidence type="ECO:0000313" key="13">
    <source>
        <dbReference type="EMBL" id="RKF18808.1"/>
    </source>
</evidence>
<keyword evidence="7 13" id="KW-0418">Kinase</keyword>
<evidence type="ECO:0000256" key="4">
    <source>
        <dbReference type="ARBA" id="ARBA00022553"/>
    </source>
</evidence>
<feature type="domain" description="HAMP" evidence="12">
    <location>
        <begin position="165"/>
        <end position="218"/>
    </location>
</feature>
<dbReference type="EMBL" id="RAQO01000005">
    <property type="protein sequence ID" value="RKF18808.1"/>
    <property type="molecule type" value="Genomic_DNA"/>
</dbReference>
<dbReference type="SMART" id="SM00387">
    <property type="entry name" value="HATPase_c"/>
    <property type="match status" value="1"/>
</dbReference>
<dbReference type="AlphaFoldDB" id="A0A420EDR5"/>
<dbReference type="CDD" id="cd00082">
    <property type="entry name" value="HisKA"/>
    <property type="match status" value="1"/>
</dbReference>
<organism evidence="13 14">
    <name type="scientific">Alginatibacterium sediminis</name>
    <dbReference type="NCBI Taxonomy" id="2164068"/>
    <lineage>
        <taxon>Bacteria</taxon>
        <taxon>Pseudomonadati</taxon>
        <taxon>Pseudomonadota</taxon>
        <taxon>Gammaproteobacteria</taxon>
        <taxon>Alteromonadales</taxon>
        <taxon>Alteromonadaceae</taxon>
        <taxon>Alginatibacterium</taxon>
    </lineage>
</organism>
<dbReference type="InterPro" id="IPR003661">
    <property type="entry name" value="HisK_dim/P_dom"/>
</dbReference>
<dbReference type="InterPro" id="IPR050428">
    <property type="entry name" value="TCS_sensor_his_kinase"/>
</dbReference>
<feature type="transmembrane region" description="Helical" evidence="10">
    <location>
        <begin position="141"/>
        <end position="163"/>
    </location>
</feature>
<dbReference type="Pfam" id="PF00672">
    <property type="entry name" value="HAMP"/>
    <property type="match status" value="1"/>
</dbReference>
<dbReference type="Gene3D" id="3.30.565.10">
    <property type="entry name" value="Histidine kinase-like ATPase, C-terminal domain"/>
    <property type="match status" value="1"/>
</dbReference>
<dbReference type="PANTHER" id="PTHR45436:SF8">
    <property type="entry name" value="HISTIDINE KINASE"/>
    <property type="match status" value="1"/>
</dbReference>
<dbReference type="InterPro" id="IPR036890">
    <property type="entry name" value="HATPase_C_sf"/>
</dbReference>
<comment type="subcellular location">
    <subcellularLocation>
        <location evidence="2">Membrane</location>
    </subcellularLocation>
</comment>
<name>A0A420EDR5_9ALTE</name>
<dbReference type="InterPro" id="IPR005467">
    <property type="entry name" value="His_kinase_dom"/>
</dbReference>
<protein>
    <recommendedName>
        <fullName evidence="3">histidine kinase</fullName>
        <ecNumber evidence="3">2.7.13.3</ecNumber>
    </recommendedName>
</protein>
<keyword evidence="6 10" id="KW-0812">Transmembrane</keyword>
<keyword evidence="5" id="KW-0808">Transferase</keyword>
<keyword evidence="8 10" id="KW-1133">Transmembrane helix</keyword>
<dbReference type="SUPFAM" id="SSF158472">
    <property type="entry name" value="HAMP domain-like"/>
    <property type="match status" value="1"/>
</dbReference>
<dbReference type="SUPFAM" id="SSF55874">
    <property type="entry name" value="ATPase domain of HSP90 chaperone/DNA topoisomerase II/histidine kinase"/>
    <property type="match status" value="1"/>
</dbReference>
<dbReference type="InterPro" id="IPR003660">
    <property type="entry name" value="HAMP_dom"/>
</dbReference>
<evidence type="ECO:0000256" key="6">
    <source>
        <dbReference type="ARBA" id="ARBA00022692"/>
    </source>
</evidence>
<gene>
    <name evidence="13" type="ORF">DBZ36_10470</name>
</gene>
<dbReference type="SMART" id="SM00304">
    <property type="entry name" value="HAMP"/>
    <property type="match status" value="1"/>
</dbReference>
<evidence type="ECO:0000256" key="8">
    <source>
        <dbReference type="ARBA" id="ARBA00022989"/>
    </source>
</evidence>
<keyword evidence="10" id="KW-0472">Membrane</keyword>
<dbReference type="GO" id="GO:0005886">
    <property type="term" value="C:plasma membrane"/>
    <property type="evidence" value="ECO:0007669"/>
    <property type="project" value="TreeGrafter"/>
</dbReference>
<dbReference type="GO" id="GO:0000155">
    <property type="term" value="F:phosphorelay sensor kinase activity"/>
    <property type="evidence" value="ECO:0007669"/>
    <property type="project" value="InterPro"/>
</dbReference>
<dbReference type="SUPFAM" id="SSF47384">
    <property type="entry name" value="Homodimeric domain of signal transducing histidine kinase"/>
    <property type="match status" value="1"/>
</dbReference>
<evidence type="ECO:0000313" key="14">
    <source>
        <dbReference type="Proteomes" id="UP000286482"/>
    </source>
</evidence>
<evidence type="ECO:0000259" key="11">
    <source>
        <dbReference type="PROSITE" id="PS50109"/>
    </source>
</evidence>
<dbReference type="InterPro" id="IPR003594">
    <property type="entry name" value="HATPase_dom"/>
</dbReference>
<evidence type="ECO:0000256" key="2">
    <source>
        <dbReference type="ARBA" id="ARBA00004370"/>
    </source>
</evidence>
<feature type="domain" description="Histidine kinase" evidence="11">
    <location>
        <begin position="226"/>
        <end position="431"/>
    </location>
</feature>
<comment type="catalytic activity">
    <reaction evidence="1">
        <text>ATP + protein L-histidine = ADP + protein N-phospho-L-histidine.</text>
        <dbReference type="EC" id="2.7.13.3"/>
    </reaction>
</comment>
<dbReference type="Gene3D" id="6.10.340.10">
    <property type="match status" value="1"/>
</dbReference>
<dbReference type="SMART" id="SM00388">
    <property type="entry name" value="HisKA"/>
    <property type="match status" value="1"/>
</dbReference>
<dbReference type="PROSITE" id="PS50109">
    <property type="entry name" value="HIS_KIN"/>
    <property type="match status" value="1"/>
</dbReference>
<dbReference type="EC" id="2.7.13.3" evidence="3"/>
<keyword evidence="14" id="KW-1185">Reference proteome</keyword>
<reference evidence="13 14" key="1">
    <citation type="submission" date="2018-09" db="EMBL/GenBank/DDBJ databases">
        <authorList>
            <person name="Wang Z."/>
        </authorList>
    </citation>
    <scope>NUCLEOTIDE SEQUENCE [LARGE SCALE GENOMIC DNA]</scope>
    <source>
        <strain evidence="13 14">ALS 81</strain>
    </source>
</reference>
<dbReference type="Proteomes" id="UP000286482">
    <property type="component" value="Unassembled WGS sequence"/>
</dbReference>
<evidence type="ECO:0000256" key="3">
    <source>
        <dbReference type="ARBA" id="ARBA00012438"/>
    </source>
</evidence>
<proteinExistence type="predicted"/>
<evidence type="ECO:0000256" key="7">
    <source>
        <dbReference type="ARBA" id="ARBA00022777"/>
    </source>
</evidence>
<comment type="caution">
    <text evidence="13">The sequence shown here is derived from an EMBL/GenBank/DDBJ whole genome shotgun (WGS) entry which is preliminary data.</text>
</comment>
<evidence type="ECO:0000256" key="9">
    <source>
        <dbReference type="ARBA" id="ARBA00023012"/>
    </source>
</evidence>
<keyword evidence="9" id="KW-0902">Two-component regulatory system</keyword>
<keyword evidence="4" id="KW-0597">Phosphoprotein</keyword>
<dbReference type="CDD" id="cd06225">
    <property type="entry name" value="HAMP"/>
    <property type="match status" value="1"/>
</dbReference>
<dbReference type="PANTHER" id="PTHR45436">
    <property type="entry name" value="SENSOR HISTIDINE KINASE YKOH"/>
    <property type="match status" value="1"/>
</dbReference>
<feature type="transmembrane region" description="Helical" evidence="10">
    <location>
        <begin position="6"/>
        <end position="22"/>
    </location>
</feature>
<evidence type="ECO:0000256" key="5">
    <source>
        <dbReference type="ARBA" id="ARBA00022679"/>
    </source>
</evidence>
<evidence type="ECO:0000256" key="10">
    <source>
        <dbReference type="SAM" id="Phobius"/>
    </source>
</evidence>
<dbReference type="Pfam" id="PF02518">
    <property type="entry name" value="HATPase_c"/>
    <property type="match status" value="1"/>
</dbReference>
<dbReference type="PROSITE" id="PS50885">
    <property type="entry name" value="HAMP"/>
    <property type="match status" value="1"/>
</dbReference>
<sequence>MTASFCALMLIIVSILIGVLYDRSVGQMQRSQEQQFSQLIEQQQALADQLDPDAFLEQFIPQAQENRQFLMVARINGQIYGRLQSWPKGIRQCPSRNLFPIWSQRYEELQLVSGCQIGLSQGQELLIATDDTSLRQLKDQFISSAAIALLISFSFALIAGWWFSAQVLRRIQSINAVAQQVSHGKMSLRVPPSSNNDEFDLLGSNINQMLDRLQNSLEMIVNNSDAIAHDLRTPLARLRLRLEQAYIQAENQQLSSDELGIMIEELDEILSTFSSILELSKLESGTLGQAKESISLNQIIEDACDLAQPLAEEQQQNLHLMTNEQVMVNADRRLLFRAVYNLVENAIKYAGANARIDVVINAQDFRIIDNGPGIPKSEHNKVFRRLYRMESSRSSPGHGLGLALVKAILDNHQMQIELISAEPGLEVRVSL</sequence>
<dbReference type="Pfam" id="PF00512">
    <property type="entry name" value="HisKA"/>
    <property type="match status" value="1"/>
</dbReference>
<accession>A0A420EDR5</accession>
<evidence type="ECO:0000259" key="12">
    <source>
        <dbReference type="PROSITE" id="PS50885"/>
    </source>
</evidence>
<evidence type="ECO:0000256" key="1">
    <source>
        <dbReference type="ARBA" id="ARBA00000085"/>
    </source>
</evidence>